<protein>
    <submittedName>
        <fullName evidence="5">DsrE/DsrF-like family protein</fullName>
    </submittedName>
</protein>
<dbReference type="SUPFAM" id="SSF75169">
    <property type="entry name" value="DsrEFH-like"/>
    <property type="match status" value="1"/>
</dbReference>
<evidence type="ECO:0000313" key="5">
    <source>
        <dbReference type="EMBL" id="KGD65874.1"/>
    </source>
</evidence>
<evidence type="ECO:0000256" key="1">
    <source>
        <dbReference type="ARBA" id="ARBA00004496"/>
    </source>
</evidence>
<dbReference type="Pfam" id="PF02635">
    <property type="entry name" value="DsrE"/>
    <property type="match status" value="1"/>
</dbReference>
<dbReference type="OrthoDB" id="9787483at2"/>
<dbReference type="GO" id="GO:0016783">
    <property type="term" value="F:sulfurtransferase activity"/>
    <property type="evidence" value="ECO:0007669"/>
    <property type="project" value="InterPro"/>
</dbReference>
<dbReference type="PANTHER" id="PTHR34874:SF3">
    <property type="entry name" value="SULFURTRANSFERASE TUSD"/>
    <property type="match status" value="1"/>
</dbReference>
<keyword evidence="3" id="KW-0963">Cytoplasm</keyword>
<dbReference type="InterPro" id="IPR027396">
    <property type="entry name" value="DsrEFH-like"/>
</dbReference>
<comment type="similarity">
    <text evidence="2">Belongs to the DsrE/TusD family.</text>
</comment>
<dbReference type="EMBL" id="ARXV01000003">
    <property type="protein sequence ID" value="KGD65874.1"/>
    <property type="molecule type" value="Genomic_DNA"/>
</dbReference>
<keyword evidence="6" id="KW-1185">Reference proteome</keyword>
<evidence type="ECO:0000256" key="2">
    <source>
        <dbReference type="ARBA" id="ARBA00007067"/>
    </source>
</evidence>
<dbReference type="RefSeq" id="WP_035231106.1">
    <property type="nucleotide sequence ID" value="NZ_ARXV01000003.1"/>
</dbReference>
<dbReference type="eggNOG" id="COG1553">
    <property type="taxonomic scope" value="Bacteria"/>
</dbReference>
<dbReference type="PANTHER" id="PTHR34874">
    <property type="entry name" value="PROTEIN YCHN"/>
    <property type="match status" value="1"/>
</dbReference>
<reference evidence="5 6" key="1">
    <citation type="submission" date="2012-09" db="EMBL/GenBank/DDBJ databases">
        <title>Genome Sequence of alkane-degrading Bacterium Alcanivorax sp. 19-m-6.</title>
        <authorList>
            <person name="Lai Q."/>
            <person name="Shao Z."/>
        </authorList>
    </citation>
    <scope>NUCLEOTIDE SEQUENCE [LARGE SCALE GENOMIC DNA]</scope>
    <source>
        <strain evidence="5 6">19-m-6</strain>
    </source>
</reference>
<evidence type="ECO:0000256" key="3">
    <source>
        <dbReference type="ARBA" id="ARBA00022490"/>
    </source>
</evidence>
<dbReference type="InterPro" id="IPR017463">
    <property type="entry name" value="Sulphur_relay_TusD/DsrE"/>
</dbReference>
<gene>
    <name evidence="5" type="ORF">Y5S_01098</name>
</gene>
<evidence type="ECO:0000313" key="6">
    <source>
        <dbReference type="Proteomes" id="UP000029444"/>
    </source>
</evidence>
<dbReference type="InterPro" id="IPR003787">
    <property type="entry name" value="Sulphur_relay_DsrE/F-like"/>
</dbReference>
<organism evidence="5 6">
    <name type="scientific">Alcanivorax nanhaiticus</name>
    <dbReference type="NCBI Taxonomy" id="1177154"/>
    <lineage>
        <taxon>Bacteria</taxon>
        <taxon>Pseudomonadati</taxon>
        <taxon>Pseudomonadota</taxon>
        <taxon>Gammaproteobacteria</taxon>
        <taxon>Oceanospirillales</taxon>
        <taxon>Alcanivoracaceae</taxon>
        <taxon>Alcanivorax</taxon>
    </lineage>
</organism>
<comment type="subcellular location">
    <subcellularLocation>
        <location evidence="1">Cytoplasm</location>
    </subcellularLocation>
</comment>
<dbReference type="GO" id="GO:1990228">
    <property type="term" value="C:sulfurtransferase complex"/>
    <property type="evidence" value="ECO:0007669"/>
    <property type="project" value="TreeGrafter"/>
</dbReference>
<evidence type="ECO:0000256" key="4">
    <source>
        <dbReference type="ARBA" id="ARBA00022679"/>
    </source>
</evidence>
<comment type="caution">
    <text evidence="5">The sequence shown here is derived from an EMBL/GenBank/DDBJ whole genome shotgun (WGS) entry which is preliminary data.</text>
</comment>
<sequence>MQFALLVNAAADSPAALTALHTAKALHTHPDHHFYRLFLYADAVHLANCHAWRGDGDNANAAQQWQQWIKESGVSAEVCVGAAQRRGIVSDEHGQTLADGFVLVGLGQWADAMINAERVLQFG</sequence>
<proteinExistence type="inferred from homology"/>
<keyword evidence="4" id="KW-0808">Transferase</keyword>
<dbReference type="STRING" id="1177154.Y5S_01098"/>
<dbReference type="Proteomes" id="UP000029444">
    <property type="component" value="Unassembled WGS sequence"/>
</dbReference>
<dbReference type="Gene3D" id="3.40.1260.10">
    <property type="entry name" value="DsrEFH-like"/>
    <property type="match status" value="1"/>
</dbReference>
<dbReference type="NCBIfam" id="TIGR03012">
    <property type="entry name" value="sulf_tusD_dsrE"/>
    <property type="match status" value="1"/>
</dbReference>
<dbReference type="PATRIC" id="fig|1177154.3.peg.1114"/>
<name>A0A095SNE2_9GAMM</name>
<dbReference type="GO" id="GO:0002143">
    <property type="term" value="P:tRNA wobble position uridine thiolation"/>
    <property type="evidence" value="ECO:0007669"/>
    <property type="project" value="TreeGrafter"/>
</dbReference>
<dbReference type="AlphaFoldDB" id="A0A095SNE2"/>
<dbReference type="GO" id="GO:0097163">
    <property type="term" value="F:sulfur carrier activity"/>
    <property type="evidence" value="ECO:0007669"/>
    <property type="project" value="TreeGrafter"/>
</dbReference>
<accession>A0A095SNE2</accession>